<protein>
    <submittedName>
        <fullName evidence="1">Uncharacterized protein</fullName>
    </submittedName>
</protein>
<organism evidence="1 3">
    <name type="scientific">Pseudomonas amygdali pv. lachrymans</name>
    <name type="common">Pseudomonas syringae pv. lachrymans</name>
    <dbReference type="NCBI Taxonomy" id="53707"/>
    <lineage>
        <taxon>Bacteria</taxon>
        <taxon>Pseudomonadati</taxon>
        <taxon>Pseudomonadota</taxon>
        <taxon>Gammaproteobacteria</taxon>
        <taxon>Pseudomonadales</taxon>
        <taxon>Pseudomonadaceae</taxon>
        <taxon>Pseudomonas</taxon>
        <taxon>Pseudomonas amygdali</taxon>
    </lineage>
</organism>
<proteinExistence type="predicted"/>
<dbReference type="EMBL" id="LGLK01000057">
    <property type="protein sequence ID" value="KPC18056.1"/>
    <property type="molecule type" value="Genomic_DNA"/>
</dbReference>
<accession>A0ABR5KR91</accession>
<dbReference type="GeneID" id="39474038"/>
<evidence type="ECO:0000313" key="1">
    <source>
        <dbReference type="EMBL" id="KPC17097.1"/>
    </source>
</evidence>
<dbReference type="Proteomes" id="UP000037943">
    <property type="component" value="Unassembled WGS sequence"/>
</dbReference>
<dbReference type="RefSeq" id="WP_005742088.1">
    <property type="nucleotide sequence ID" value="NZ_LGLK01000057.1"/>
</dbReference>
<dbReference type="EMBL" id="LGLK01000057">
    <property type="protein sequence ID" value="KPC17097.1"/>
    <property type="molecule type" value="Genomic_DNA"/>
</dbReference>
<name>A0ABR5KR91_PSEAV</name>
<keyword evidence="3" id="KW-1185">Reference proteome</keyword>
<evidence type="ECO:0000313" key="3">
    <source>
        <dbReference type="Proteomes" id="UP000037943"/>
    </source>
</evidence>
<reference evidence="1 3" key="1">
    <citation type="submission" date="2015-07" db="EMBL/GenBank/DDBJ databases">
        <authorList>
            <person name="O'Brien H.E."/>
            <person name="Thakur S."/>
            <person name="Gong Y."/>
            <person name="Wang P.W."/>
            <person name="Guttman D.S."/>
        </authorList>
    </citation>
    <scope>NUCLEOTIDE SEQUENCE</scope>
    <source>
        <strain evidence="1 3">107</strain>
    </source>
</reference>
<reference evidence="1 3" key="2">
    <citation type="submission" date="2015-10" db="EMBL/GenBank/DDBJ databases">
        <title>Comparative genomics and high-throughput reverse genetic screens identify a new phytobacterial MAMP and an Arabidopsis receptor required for immune elicitation.</title>
        <authorList>
            <person name="Mott G.A."/>
            <person name="Thakur S."/>
            <person name="Wang P.W."/>
            <person name="Desveaux D."/>
            <person name="Guttman D.S."/>
        </authorList>
    </citation>
    <scope>NUCLEOTIDE SEQUENCE [LARGE SCALE GENOMIC DNA]</scope>
    <source>
        <strain evidence="1 3">107</strain>
    </source>
</reference>
<comment type="caution">
    <text evidence="1">The sequence shown here is derived from an EMBL/GenBank/DDBJ whole genome shotgun (WGS) entry which is preliminary data.</text>
</comment>
<sequence length="422" mass="48006">MSAIGSFLPERKVLTPEQKQMMWDIVDARDLLRSGVRENRPDKVEDALSALKAVRVQAVEGDSPDIAQEVVREINHTLSDLAVVKHVMSGRLSGEVLELFMAHTDVAYYQLNDLNPQKMGVRLSRAIADSMIRHYEHGYYDYTKILSFFENKKHHGDWKRLYAHMLNATADISDEKYCCDHLHGEHNLFRVADQNENSPLTSSLLEVMLENQDAVLKHLKQLARFTDHYLSRRPLPSSIVCKLHARGFTAVVEHAGAELFSMVKDPRQLMIAQESGITIEKDFVVRKLLAQAYKPDNVSYQRMASDAIVYMLESDEFTMDDIKGIRASVCGTNNKANRDIKHMLNTDVAEALHGLYGREREKTSELTISKTRFMVTWALRYEPNGLTNELMNALMGLKHLPKTIIHKNLKLRDAAFAADLGL</sequence>
<gene>
    <name evidence="1" type="ORF">AC499_0299</name>
    <name evidence="2" type="ORF">AC499_1258</name>
</gene>
<evidence type="ECO:0000313" key="2">
    <source>
        <dbReference type="EMBL" id="KPC18056.1"/>
    </source>
</evidence>